<dbReference type="PANTHER" id="PTHR12616:SF1">
    <property type="entry name" value="VACUOLAR PROTEIN SORTING-ASSOCIATED PROTEIN 41 HOMOLOG"/>
    <property type="match status" value="1"/>
</dbReference>
<dbReference type="GO" id="GO:0030897">
    <property type="term" value="C:HOPS complex"/>
    <property type="evidence" value="ECO:0007669"/>
    <property type="project" value="TreeGrafter"/>
</dbReference>
<dbReference type="EMBL" id="RBNI01002328">
    <property type="protein sequence ID" value="RUP49413.1"/>
    <property type="molecule type" value="Genomic_DNA"/>
</dbReference>
<dbReference type="InterPro" id="IPR000547">
    <property type="entry name" value="Clathrin_H-chain/VPS_repeat"/>
</dbReference>
<proteinExistence type="predicted"/>
<dbReference type="InterPro" id="IPR045111">
    <property type="entry name" value="Vps41/Vps8"/>
</dbReference>
<evidence type="ECO:0000256" key="3">
    <source>
        <dbReference type="PROSITE-ProRule" id="PRU00175"/>
    </source>
</evidence>
<evidence type="ECO:0000256" key="5">
    <source>
        <dbReference type="SAM" id="MobiDB-lite"/>
    </source>
</evidence>
<dbReference type="PANTHER" id="PTHR12616">
    <property type="entry name" value="VACUOLAR PROTEIN SORTING VPS41"/>
    <property type="match status" value="1"/>
</dbReference>
<dbReference type="GO" id="GO:0008270">
    <property type="term" value="F:zinc ion binding"/>
    <property type="evidence" value="ECO:0007669"/>
    <property type="project" value="UniProtKB-KW"/>
</dbReference>
<dbReference type="GO" id="GO:0006623">
    <property type="term" value="P:protein targeting to vacuole"/>
    <property type="evidence" value="ECO:0007669"/>
    <property type="project" value="InterPro"/>
</dbReference>
<evidence type="ECO:0000313" key="8">
    <source>
        <dbReference type="Proteomes" id="UP000268093"/>
    </source>
</evidence>
<sequence length="737" mass="85845">MFQTEYIVCGICPFNDMYILLAYLVDELEEEEDTNDPNEQKRKLAKRPELRIIDSYNEEVSNDVLSLHGYSHYQANDYMFDYLPTEDMFYVVSPKDLVAAKPRDIDDHIQWLLERTRYEEALQAAQEALPWGGSKRYNVGELGQKYLSWLVEKGQFAKAAETCPKVLNSDAQLWESWVFRFVELRELQAITPYIPTKEPRLSNTVYEIVLAWFLMNDHKTLLTTIKTWPPKLYDVQNIIVAVEDALSKDKDEEILLECLAELYLHDHQVAKAIEYNLRLRRPNVFDLIRTHNMFAAVKDKAMLLMEFDEYLLKKEREKEKETKITSELEEEKEQDESKKVAIGEKEWKSEKEIEAQKEKEREAQKEREKDARRATGMPAVQLLAKNTEAILPDRVVPQLRRNRRFLHTYLDALFDEDPHLGQDFHDLQVELYAEFDYPKLQEFLRASNYYSLEKAYKICEQRELVPEMVFMLGRMGDNKRALMLIIEKLRDVKRAIEFAQEQDDNVLWDDLLMYSRDKPPFIKGLLENVGTNIDPIRVIKTVPDDLEIPGLKQSLIKILQDYNLQMSLREGCQKILVSDSVQLADRMHRNQKRGISCSDDMTCAKCQNPVFDEENAKTTILFFCRHIFHEDCFFDNNVPLIPEQLTAATMSAKVNHATFLRSARVMKCPICQEHDEKGSGLIGRKMERRLPARIASPRSPSIRSFGSTKGAPSFSGSGRMDVLDDDIPPIVPLRIDR</sequence>
<feature type="region of interest" description="Disordered" evidence="5">
    <location>
        <begin position="321"/>
        <end position="340"/>
    </location>
</feature>
<keyword evidence="3" id="KW-0479">Metal-binding</keyword>
<dbReference type="Proteomes" id="UP000268093">
    <property type="component" value="Unassembled WGS sequence"/>
</dbReference>
<dbReference type="PROSITE" id="PS50089">
    <property type="entry name" value="ZF_RING_2"/>
    <property type="match status" value="1"/>
</dbReference>
<dbReference type="Pfam" id="PF23556">
    <property type="entry name" value="TPR_Vps41"/>
    <property type="match status" value="2"/>
</dbReference>
<feature type="region of interest" description="Disordered" evidence="5">
    <location>
        <begin position="697"/>
        <end position="725"/>
    </location>
</feature>
<keyword evidence="3" id="KW-0862">Zinc</keyword>
<dbReference type="GO" id="GO:0009267">
    <property type="term" value="P:cellular response to starvation"/>
    <property type="evidence" value="ECO:0007669"/>
    <property type="project" value="TreeGrafter"/>
</dbReference>
<dbReference type="OrthoDB" id="244107at2759"/>
<reference evidence="7 8" key="1">
    <citation type="journal article" date="2018" name="New Phytol.">
        <title>Phylogenomics of Endogonaceae and evolution of mycorrhizas within Mucoromycota.</title>
        <authorList>
            <person name="Chang Y."/>
            <person name="Desiro A."/>
            <person name="Na H."/>
            <person name="Sandor L."/>
            <person name="Lipzen A."/>
            <person name="Clum A."/>
            <person name="Barry K."/>
            <person name="Grigoriev I.V."/>
            <person name="Martin F.M."/>
            <person name="Stajich J.E."/>
            <person name="Smith M.E."/>
            <person name="Bonito G."/>
            <person name="Spatafora J.W."/>
        </authorList>
    </citation>
    <scope>NUCLEOTIDE SEQUENCE [LARGE SCALE GENOMIC DNA]</scope>
    <source>
        <strain evidence="7 8">GMNB39</strain>
    </source>
</reference>
<keyword evidence="3" id="KW-0863">Zinc-finger</keyword>
<dbReference type="SMART" id="SM00299">
    <property type="entry name" value="CLH"/>
    <property type="match status" value="1"/>
</dbReference>
<feature type="domain" description="RING-type" evidence="6">
    <location>
        <begin position="603"/>
        <end position="672"/>
    </location>
</feature>
<dbReference type="GO" id="GO:0034058">
    <property type="term" value="P:endosomal vesicle fusion"/>
    <property type="evidence" value="ECO:0007669"/>
    <property type="project" value="TreeGrafter"/>
</dbReference>
<evidence type="ECO:0000259" key="6">
    <source>
        <dbReference type="PROSITE" id="PS50089"/>
    </source>
</evidence>
<evidence type="ECO:0000256" key="1">
    <source>
        <dbReference type="ARBA" id="ARBA00022448"/>
    </source>
</evidence>
<dbReference type="InterPro" id="IPR057780">
    <property type="entry name" value="Beta-prop_Vps41"/>
</dbReference>
<dbReference type="Pfam" id="PF23411">
    <property type="entry name" value="Beta-prop_Vps41"/>
    <property type="match status" value="1"/>
</dbReference>
<dbReference type="InterPro" id="IPR016024">
    <property type="entry name" value="ARM-type_fold"/>
</dbReference>
<dbReference type="SUPFAM" id="SSF48371">
    <property type="entry name" value="ARM repeat"/>
    <property type="match status" value="1"/>
</dbReference>
<keyword evidence="2" id="KW-0653">Protein transport</keyword>
<organism evidence="7 8">
    <name type="scientific">Jimgerdemannia flammicorona</name>
    <dbReference type="NCBI Taxonomy" id="994334"/>
    <lineage>
        <taxon>Eukaryota</taxon>
        <taxon>Fungi</taxon>
        <taxon>Fungi incertae sedis</taxon>
        <taxon>Mucoromycota</taxon>
        <taxon>Mucoromycotina</taxon>
        <taxon>Endogonomycetes</taxon>
        <taxon>Endogonales</taxon>
        <taxon>Endogonaceae</taxon>
        <taxon>Jimgerdemannia</taxon>
    </lineage>
</organism>
<feature type="region of interest" description="Disordered" evidence="5">
    <location>
        <begin position="350"/>
        <end position="373"/>
    </location>
</feature>
<evidence type="ECO:0000313" key="7">
    <source>
        <dbReference type="EMBL" id="RUP49413.1"/>
    </source>
</evidence>
<dbReference type="InterPro" id="IPR011990">
    <property type="entry name" value="TPR-like_helical_dom_sf"/>
</dbReference>
<dbReference type="PROSITE" id="PS50236">
    <property type="entry name" value="CHCR"/>
    <property type="match status" value="1"/>
</dbReference>
<dbReference type="Gene3D" id="1.25.40.10">
    <property type="entry name" value="Tetratricopeptide repeat domain"/>
    <property type="match status" value="1"/>
</dbReference>
<dbReference type="AlphaFoldDB" id="A0A433DEZ1"/>
<keyword evidence="1" id="KW-0813">Transport</keyword>
<protein>
    <recommendedName>
        <fullName evidence="6">RING-type domain-containing protein</fullName>
    </recommendedName>
</protein>
<name>A0A433DEZ1_9FUNG</name>
<dbReference type="GO" id="GO:0016236">
    <property type="term" value="P:macroautophagy"/>
    <property type="evidence" value="ECO:0007669"/>
    <property type="project" value="TreeGrafter"/>
</dbReference>
<dbReference type="GO" id="GO:0005770">
    <property type="term" value="C:late endosome"/>
    <property type="evidence" value="ECO:0007669"/>
    <property type="project" value="TreeGrafter"/>
</dbReference>
<keyword evidence="8" id="KW-1185">Reference proteome</keyword>
<dbReference type="InterPro" id="IPR001841">
    <property type="entry name" value="Znf_RING"/>
</dbReference>
<accession>A0A433DEZ1</accession>
<evidence type="ECO:0000256" key="4">
    <source>
        <dbReference type="PROSITE-ProRule" id="PRU01006"/>
    </source>
</evidence>
<feature type="repeat" description="CHCR" evidence="4">
    <location>
        <begin position="380"/>
        <end position="524"/>
    </location>
</feature>
<comment type="caution">
    <text evidence="7">The sequence shown here is derived from an EMBL/GenBank/DDBJ whole genome shotgun (WGS) entry which is preliminary data.</text>
</comment>
<evidence type="ECO:0000256" key="2">
    <source>
        <dbReference type="ARBA" id="ARBA00022927"/>
    </source>
</evidence>
<gene>
    <name evidence="7" type="ORF">BC936DRAFT_142590</name>
</gene>